<organism evidence="9 10">
    <name type="scientific">Shewanella algae</name>
    <dbReference type="NCBI Taxonomy" id="38313"/>
    <lineage>
        <taxon>Bacteria</taxon>
        <taxon>Pseudomonadati</taxon>
        <taxon>Pseudomonadota</taxon>
        <taxon>Gammaproteobacteria</taxon>
        <taxon>Alteromonadales</taxon>
        <taxon>Shewanellaceae</taxon>
        <taxon>Shewanella</taxon>
    </lineage>
</organism>
<evidence type="ECO:0000256" key="2">
    <source>
        <dbReference type="ARBA" id="ARBA00006206"/>
    </source>
</evidence>
<sequence>MIRFSALDSWEDPRGGQIERIRIDNGILALEVLSLGGIIRSLWAPDRHGERTNIVLGCDSAADYLAQDACLGAAVGRYANRIKQGQINCRGKTFSLDKNFNGHCLHGGREGFHRRLWQLGTLPDGVRLSLISPDGDMGFPGECRVQLDYRLAGNNLFVEFMASSSQDCPVSLTQHSYFNLDGRADIAEHQLQLDSNKTLATDSEGIPCGIVDTQGSMLDLSQGKALKTLLGQPELAGGQGLDHCFISRQQKDELWRVGRLSAPLSGRGLTLYTNQPGVQLYTGAGLEGVKGRKGQAMKAWQGVCLEPQMLPDGANQPQLHGDPWITPGQVYHHLSRYEFDTQA</sequence>
<dbReference type="EMBL" id="UGYO01000001">
    <property type="protein sequence ID" value="SUI74870.1"/>
    <property type="molecule type" value="Genomic_DNA"/>
</dbReference>
<dbReference type="InterPro" id="IPR015443">
    <property type="entry name" value="Aldose_1-epimerase"/>
</dbReference>
<evidence type="ECO:0000256" key="1">
    <source>
        <dbReference type="ARBA" id="ARBA00005028"/>
    </source>
</evidence>
<dbReference type="GO" id="GO:0005737">
    <property type="term" value="C:cytoplasm"/>
    <property type="evidence" value="ECO:0007669"/>
    <property type="project" value="TreeGrafter"/>
</dbReference>
<dbReference type="Proteomes" id="UP000254069">
    <property type="component" value="Unassembled WGS sequence"/>
</dbReference>
<feature type="active site" description="Proton acceptor" evidence="6">
    <location>
        <position position="306"/>
    </location>
</feature>
<dbReference type="NCBIfam" id="NF008277">
    <property type="entry name" value="PRK11055.1"/>
    <property type="match status" value="1"/>
</dbReference>
<evidence type="ECO:0000256" key="5">
    <source>
        <dbReference type="PIRNR" id="PIRNR005096"/>
    </source>
</evidence>
<dbReference type="PANTHER" id="PTHR10091">
    <property type="entry name" value="ALDOSE-1-EPIMERASE"/>
    <property type="match status" value="1"/>
</dbReference>
<comment type="similarity">
    <text evidence="2 5">Belongs to the aldose epimerase family.</text>
</comment>
<dbReference type="PIRSF" id="PIRSF005096">
    <property type="entry name" value="GALM"/>
    <property type="match status" value="1"/>
</dbReference>
<proteinExistence type="inferred from homology"/>
<protein>
    <recommendedName>
        <fullName evidence="5">Aldose 1-epimerase</fullName>
        <ecNumber evidence="5">5.1.3.3</ecNumber>
    </recommendedName>
</protein>
<comment type="catalytic activity">
    <reaction evidence="5">
        <text>alpha-D-glucose = beta-D-glucose</text>
        <dbReference type="Rhea" id="RHEA:10264"/>
        <dbReference type="ChEBI" id="CHEBI:15903"/>
        <dbReference type="ChEBI" id="CHEBI:17925"/>
        <dbReference type="EC" id="5.1.3.3"/>
    </reaction>
</comment>
<evidence type="ECO:0000256" key="3">
    <source>
        <dbReference type="ARBA" id="ARBA00023235"/>
    </source>
</evidence>
<dbReference type="EC" id="5.1.3.3" evidence="5"/>
<feature type="binding site" evidence="8">
    <location>
        <begin position="80"/>
        <end position="81"/>
    </location>
    <ligand>
        <name>beta-D-galactose</name>
        <dbReference type="ChEBI" id="CHEBI:27667"/>
    </ligand>
</feature>
<dbReference type="InterPro" id="IPR047215">
    <property type="entry name" value="Galactose_mutarotase-like"/>
</dbReference>
<dbReference type="UniPathway" id="UPA00242"/>
<dbReference type="InterPro" id="IPR011013">
    <property type="entry name" value="Gal_mutarotase_sf_dom"/>
</dbReference>
<dbReference type="Pfam" id="PF01263">
    <property type="entry name" value="Aldose_epim"/>
    <property type="match status" value="1"/>
</dbReference>
<dbReference type="InterPro" id="IPR008183">
    <property type="entry name" value="Aldose_1/G6P_1-epimerase"/>
</dbReference>
<evidence type="ECO:0000313" key="10">
    <source>
        <dbReference type="Proteomes" id="UP000254069"/>
    </source>
</evidence>
<dbReference type="GO" id="GO:0030246">
    <property type="term" value="F:carbohydrate binding"/>
    <property type="evidence" value="ECO:0007669"/>
    <property type="project" value="InterPro"/>
</dbReference>
<dbReference type="AlphaFoldDB" id="A0A380A7G5"/>
<feature type="binding site" evidence="8">
    <location>
        <begin position="175"/>
        <end position="177"/>
    </location>
    <ligand>
        <name>beta-D-galactose</name>
        <dbReference type="ChEBI" id="CHEBI:27667"/>
    </ligand>
</feature>
<keyword evidence="3 5" id="KW-0413">Isomerase</keyword>
<dbReference type="PANTHER" id="PTHR10091:SF0">
    <property type="entry name" value="GALACTOSE MUTAROTASE"/>
    <property type="match status" value="1"/>
</dbReference>
<feature type="binding site" evidence="7">
    <location>
        <position position="242"/>
    </location>
    <ligand>
        <name>beta-D-galactose</name>
        <dbReference type="ChEBI" id="CHEBI:27667"/>
    </ligand>
</feature>
<dbReference type="CDD" id="cd09019">
    <property type="entry name" value="galactose_mutarotase_like"/>
    <property type="match status" value="1"/>
</dbReference>
<feature type="active site" description="Proton donor" evidence="6">
    <location>
        <position position="175"/>
    </location>
</feature>
<accession>A0A380A7G5</accession>
<dbReference type="GO" id="GO:0004034">
    <property type="term" value="F:aldose 1-epimerase activity"/>
    <property type="evidence" value="ECO:0007669"/>
    <property type="project" value="UniProtKB-EC"/>
</dbReference>
<name>A0A380A7G5_9GAMM</name>
<gene>
    <name evidence="9" type="primary">mro</name>
    <name evidence="9" type="ORF">NCTC10738_02312</name>
</gene>
<dbReference type="GO" id="GO:0033499">
    <property type="term" value="P:galactose catabolic process via UDP-galactose, Leloir pathway"/>
    <property type="evidence" value="ECO:0007669"/>
    <property type="project" value="TreeGrafter"/>
</dbReference>
<keyword evidence="10" id="KW-1185">Reference proteome</keyword>
<evidence type="ECO:0000256" key="8">
    <source>
        <dbReference type="PIRSR" id="PIRSR005096-3"/>
    </source>
</evidence>
<evidence type="ECO:0000313" key="9">
    <source>
        <dbReference type="EMBL" id="SUI74870.1"/>
    </source>
</evidence>
<evidence type="ECO:0000256" key="7">
    <source>
        <dbReference type="PIRSR" id="PIRSR005096-2"/>
    </source>
</evidence>
<reference evidence="9 10" key="1">
    <citation type="submission" date="2018-06" db="EMBL/GenBank/DDBJ databases">
        <authorList>
            <consortium name="Pathogen Informatics"/>
            <person name="Doyle S."/>
        </authorList>
    </citation>
    <scope>NUCLEOTIDE SEQUENCE [LARGE SCALE GENOMIC DNA]</scope>
    <source>
        <strain evidence="9 10">NCTC10738</strain>
    </source>
</reference>
<evidence type="ECO:0000256" key="4">
    <source>
        <dbReference type="ARBA" id="ARBA00023277"/>
    </source>
</evidence>
<dbReference type="GO" id="GO:0006006">
    <property type="term" value="P:glucose metabolic process"/>
    <property type="evidence" value="ECO:0007669"/>
    <property type="project" value="TreeGrafter"/>
</dbReference>
<dbReference type="InterPro" id="IPR014718">
    <property type="entry name" value="GH-type_carb-bd"/>
</dbReference>
<dbReference type="SUPFAM" id="SSF74650">
    <property type="entry name" value="Galactose mutarotase-like"/>
    <property type="match status" value="1"/>
</dbReference>
<comment type="pathway">
    <text evidence="1 5">Carbohydrate metabolism; hexose metabolism.</text>
</comment>
<dbReference type="Gene3D" id="2.70.98.10">
    <property type="match status" value="1"/>
</dbReference>
<evidence type="ECO:0000256" key="6">
    <source>
        <dbReference type="PIRSR" id="PIRSR005096-1"/>
    </source>
</evidence>
<dbReference type="RefSeq" id="WP_115389732.1">
    <property type="nucleotide sequence ID" value="NZ_CP110338.1"/>
</dbReference>
<keyword evidence="4 5" id="KW-0119">Carbohydrate metabolism</keyword>